<dbReference type="InterPro" id="IPR036770">
    <property type="entry name" value="Ankyrin_rpt-contain_sf"/>
</dbReference>
<dbReference type="OrthoDB" id="10254686at2759"/>
<dbReference type="Gene3D" id="1.25.40.20">
    <property type="entry name" value="Ankyrin repeat-containing domain"/>
    <property type="match status" value="1"/>
</dbReference>
<keyword evidence="3" id="KW-1185">Reference proteome</keyword>
<sequence length="308" mass="35066">MDFREKVKNVINKSKLIKAFSTRLKTQEDARKHPLTRSQSARLSSDRLPRRHRPAPSSSESSDWRKAVNAIHQGSVVQLRRVLQFNELTDPSHRFAVNGYDEFGRTLAIHFAQKCPRKNAPQMIEVLSEFNVDFDLGTKLEGVTPLMIASQRFDQDVFIPAILAASADPTICDYNGETVLHWLEAGGSEDDREKFEKRRNSMRRVLINAGARASKKSTKGITSEDIRAKWPEKTMLSYENFTCDEQSDQEDEKGPLKVALRRHPSEAGSTGVPGPSLLDHQSERQFHGVIHDELDYYMTRLQEEIGLF</sequence>
<dbReference type="EMBL" id="FN653050">
    <property type="protein sequence ID" value="CBY09958.1"/>
    <property type="molecule type" value="Genomic_DNA"/>
</dbReference>
<evidence type="ECO:0000313" key="2">
    <source>
        <dbReference type="EMBL" id="CBY09958.1"/>
    </source>
</evidence>
<dbReference type="InParanoid" id="E4XH10"/>
<gene>
    <name evidence="2" type="ORF">GSOID_T00010776001</name>
</gene>
<dbReference type="SUPFAM" id="SSF48403">
    <property type="entry name" value="Ankyrin repeat"/>
    <property type="match status" value="1"/>
</dbReference>
<dbReference type="Proteomes" id="UP000001307">
    <property type="component" value="Unassembled WGS sequence"/>
</dbReference>
<accession>E4XH10</accession>
<evidence type="ECO:0000256" key="1">
    <source>
        <dbReference type="SAM" id="MobiDB-lite"/>
    </source>
</evidence>
<dbReference type="AlphaFoldDB" id="E4XH10"/>
<evidence type="ECO:0000313" key="3">
    <source>
        <dbReference type="Proteomes" id="UP000001307"/>
    </source>
</evidence>
<name>E4XH10_OIKDI</name>
<feature type="region of interest" description="Disordered" evidence="1">
    <location>
        <begin position="25"/>
        <end position="64"/>
    </location>
</feature>
<proteinExistence type="predicted"/>
<reference evidence="2" key="1">
    <citation type="journal article" date="2010" name="Science">
        <title>Plasticity of animal genome architecture unmasked by rapid evolution of a pelagic tunicate.</title>
        <authorList>
            <person name="Denoeud F."/>
            <person name="Henriet S."/>
            <person name="Mungpakdee S."/>
            <person name="Aury J.M."/>
            <person name="Da Silva C."/>
            <person name="Brinkmann H."/>
            <person name="Mikhaleva J."/>
            <person name="Olsen L.C."/>
            <person name="Jubin C."/>
            <person name="Canestro C."/>
            <person name="Bouquet J.M."/>
            <person name="Danks G."/>
            <person name="Poulain J."/>
            <person name="Campsteijn C."/>
            <person name="Adamski M."/>
            <person name="Cross I."/>
            <person name="Yadetie F."/>
            <person name="Muffato M."/>
            <person name="Louis A."/>
            <person name="Butcher S."/>
            <person name="Tsagkogeorga G."/>
            <person name="Konrad A."/>
            <person name="Singh S."/>
            <person name="Jensen M.F."/>
            <person name="Cong E.H."/>
            <person name="Eikeseth-Otteraa H."/>
            <person name="Noel B."/>
            <person name="Anthouard V."/>
            <person name="Porcel B.M."/>
            <person name="Kachouri-Lafond R."/>
            <person name="Nishino A."/>
            <person name="Ugolini M."/>
            <person name="Chourrout P."/>
            <person name="Nishida H."/>
            <person name="Aasland R."/>
            <person name="Huzurbazar S."/>
            <person name="Westhof E."/>
            <person name="Delsuc F."/>
            <person name="Lehrach H."/>
            <person name="Reinhardt R."/>
            <person name="Weissenbach J."/>
            <person name="Roy S.W."/>
            <person name="Artiguenave F."/>
            <person name="Postlethwait J.H."/>
            <person name="Manak J.R."/>
            <person name="Thompson E.M."/>
            <person name="Jaillon O."/>
            <person name="Du Pasquier L."/>
            <person name="Boudinot P."/>
            <person name="Liberles D.A."/>
            <person name="Volff J.N."/>
            <person name="Philippe H."/>
            <person name="Lenhard B."/>
            <person name="Roest Crollius H."/>
            <person name="Wincker P."/>
            <person name="Chourrout D."/>
        </authorList>
    </citation>
    <scope>NUCLEOTIDE SEQUENCE [LARGE SCALE GENOMIC DNA]</scope>
</reference>
<protein>
    <submittedName>
        <fullName evidence="2">Uncharacterized protein</fullName>
    </submittedName>
</protein>
<organism evidence="2">
    <name type="scientific">Oikopleura dioica</name>
    <name type="common">Tunicate</name>
    <dbReference type="NCBI Taxonomy" id="34765"/>
    <lineage>
        <taxon>Eukaryota</taxon>
        <taxon>Metazoa</taxon>
        <taxon>Chordata</taxon>
        <taxon>Tunicata</taxon>
        <taxon>Appendicularia</taxon>
        <taxon>Copelata</taxon>
        <taxon>Oikopleuridae</taxon>
        <taxon>Oikopleura</taxon>
    </lineage>
</organism>